<dbReference type="Proteomes" id="UP001589887">
    <property type="component" value="Unassembled WGS sequence"/>
</dbReference>
<organism evidence="2 3">
    <name type="scientific">Streptomyces noboritoensis</name>
    <dbReference type="NCBI Taxonomy" id="67337"/>
    <lineage>
        <taxon>Bacteria</taxon>
        <taxon>Bacillati</taxon>
        <taxon>Actinomycetota</taxon>
        <taxon>Actinomycetes</taxon>
        <taxon>Kitasatosporales</taxon>
        <taxon>Streptomycetaceae</taxon>
        <taxon>Streptomyces</taxon>
    </lineage>
</organism>
<dbReference type="RefSeq" id="WP_394316478.1">
    <property type="nucleotide sequence ID" value="NZ_JBHMQV010000001.1"/>
</dbReference>
<gene>
    <name evidence="2" type="ORF">ACFH04_02690</name>
</gene>
<keyword evidence="3" id="KW-1185">Reference proteome</keyword>
<evidence type="ECO:0000259" key="1">
    <source>
        <dbReference type="Pfam" id="PF07812"/>
    </source>
</evidence>
<evidence type="ECO:0000313" key="2">
    <source>
        <dbReference type="EMBL" id="MFC0842644.1"/>
    </source>
</evidence>
<dbReference type="EMBL" id="JBHMQV010000001">
    <property type="protein sequence ID" value="MFC0842644.1"/>
    <property type="molecule type" value="Genomic_DNA"/>
</dbReference>
<name>A0ABV6TBZ1_9ACTN</name>
<proteinExistence type="predicted"/>
<reference evidence="2 3" key="1">
    <citation type="submission" date="2024-09" db="EMBL/GenBank/DDBJ databases">
        <authorList>
            <person name="Sun Q."/>
            <person name="Mori K."/>
        </authorList>
    </citation>
    <scope>NUCLEOTIDE SEQUENCE [LARGE SCALE GENOMIC DNA]</scope>
    <source>
        <strain evidence="2 3">JCM 4557</strain>
    </source>
</reference>
<sequence length="419" mass="46117">MIHVYTGPTLGSGEPVLCTPQVRVHPPARHGDLLDAAIEEGDTVVVIDGAYHQTPALRHKEILAALARGVHMYGAASIGALRAAELAPYGMTGIGRVYRAYASGEIEGDDEVAVGQEPGGEYARLTWPLVNLREVLRYAVAEHILDTHQAAELVKEWHAVYYAQRTSAAVRSVCQRVGARAFERWLMARLAADQYFGDVKRTDAIEAVTAARTAPPHQQPSTTAADCWSTAYSRRWASFFSVCHTSEGVLPTGMRLSYQRLFDPAFPAVWLAWLEHLSRHPGPESADEGMPLVSRLLRVAPAAATLPAHLIFRPEPDLSDRATRALLLTRETPADRAAITRYLEANQTARTQAGHCYEAISTEAARHTLLRLWDTSPDTVADHAAACGYRTPQQALDELKQFMTGLLLDQNRRHQAVPR</sequence>
<protein>
    <submittedName>
        <fullName evidence="2">TfuA-like protein</fullName>
    </submittedName>
</protein>
<accession>A0ABV6TBZ1</accession>
<feature type="domain" description="TfuA-like core" evidence="1">
    <location>
        <begin position="48"/>
        <end position="166"/>
    </location>
</feature>
<evidence type="ECO:0000313" key="3">
    <source>
        <dbReference type="Proteomes" id="UP001589887"/>
    </source>
</evidence>
<dbReference type="InterPro" id="IPR012924">
    <property type="entry name" value="TfuA_core"/>
</dbReference>
<comment type="caution">
    <text evidence="2">The sequence shown here is derived from an EMBL/GenBank/DDBJ whole genome shotgun (WGS) entry which is preliminary data.</text>
</comment>
<dbReference type="Pfam" id="PF07812">
    <property type="entry name" value="TfuA"/>
    <property type="match status" value="1"/>
</dbReference>